<dbReference type="InterPro" id="IPR000787">
    <property type="entry name" value="Peptidase_M29"/>
</dbReference>
<evidence type="ECO:0000256" key="3">
    <source>
        <dbReference type="ARBA" id="ARBA00001947"/>
    </source>
</evidence>
<proteinExistence type="inferred from homology"/>
<comment type="similarity">
    <text evidence="4">Belongs to the peptidase M29 family.</text>
</comment>
<evidence type="ECO:0000256" key="4">
    <source>
        <dbReference type="ARBA" id="ARBA00008236"/>
    </source>
</evidence>
<dbReference type="SUPFAM" id="SSF144052">
    <property type="entry name" value="Thermophilic metalloprotease-like"/>
    <property type="match status" value="1"/>
</dbReference>
<evidence type="ECO:0000313" key="10">
    <source>
        <dbReference type="EMBL" id="MVX58999.1"/>
    </source>
</evidence>
<dbReference type="OrthoDB" id="9803993at2"/>
<dbReference type="GO" id="GO:0006508">
    <property type="term" value="P:proteolysis"/>
    <property type="evidence" value="ECO:0007669"/>
    <property type="project" value="UniProtKB-KW"/>
</dbReference>
<comment type="caution">
    <text evidence="10">The sequence shown here is derived from an EMBL/GenBank/DDBJ whole genome shotgun (WGS) entry which is preliminary data.</text>
</comment>
<evidence type="ECO:0000256" key="1">
    <source>
        <dbReference type="ARBA" id="ARBA00001941"/>
    </source>
</evidence>
<dbReference type="Gene3D" id="3.40.1830.10">
    <property type="entry name" value="Thermophilic metalloprotease (M29)"/>
    <property type="match status" value="1"/>
</dbReference>
<dbReference type="InterPro" id="IPR035097">
    <property type="entry name" value="M29_N-terminal"/>
</dbReference>
<evidence type="ECO:0000313" key="11">
    <source>
        <dbReference type="Proteomes" id="UP000461595"/>
    </source>
</evidence>
<evidence type="ECO:0000256" key="8">
    <source>
        <dbReference type="ARBA" id="ARBA00022801"/>
    </source>
</evidence>
<dbReference type="EMBL" id="WSRS01000036">
    <property type="protein sequence ID" value="MVX58999.1"/>
    <property type="molecule type" value="Genomic_DNA"/>
</dbReference>
<keyword evidence="9" id="KW-0482">Metalloprotease</keyword>
<dbReference type="AlphaFoldDB" id="A0A7X3GA43"/>
<name>A0A7X3GA43_9STRE</name>
<comment type="cofactor">
    <cofactor evidence="1">
        <name>Co(2+)</name>
        <dbReference type="ChEBI" id="CHEBI:48828"/>
    </cofactor>
</comment>
<comment type="cofactor">
    <cofactor evidence="2">
        <name>Mg(2+)</name>
        <dbReference type="ChEBI" id="CHEBI:18420"/>
    </cofactor>
</comment>
<dbReference type="InterPro" id="IPR052170">
    <property type="entry name" value="M29_Exopeptidase"/>
</dbReference>
<comment type="cofactor">
    <cofactor evidence="3">
        <name>Zn(2+)</name>
        <dbReference type="ChEBI" id="CHEBI:29105"/>
    </cofactor>
</comment>
<evidence type="ECO:0000256" key="7">
    <source>
        <dbReference type="ARBA" id="ARBA00022723"/>
    </source>
</evidence>
<evidence type="ECO:0000256" key="2">
    <source>
        <dbReference type="ARBA" id="ARBA00001946"/>
    </source>
</evidence>
<reference evidence="10 11" key="1">
    <citation type="submission" date="2019-12" db="EMBL/GenBank/DDBJ databases">
        <title>Microbes associate with the intestines of laboratory mice.</title>
        <authorList>
            <person name="Navarre W."/>
            <person name="Wong E."/>
        </authorList>
    </citation>
    <scope>NUCLEOTIDE SEQUENCE [LARGE SCALE GENOMIC DNA]</scope>
    <source>
        <strain evidence="10 11">NM51_B2-22</strain>
    </source>
</reference>
<dbReference type="PRINTS" id="PR00919">
    <property type="entry name" value="THERMOPTASE"/>
</dbReference>
<dbReference type="RefSeq" id="WP_160332806.1">
    <property type="nucleotide sequence ID" value="NZ_WSRS01000036.1"/>
</dbReference>
<dbReference type="Proteomes" id="UP000461595">
    <property type="component" value="Unassembled WGS sequence"/>
</dbReference>
<evidence type="ECO:0000256" key="5">
    <source>
        <dbReference type="ARBA" id="ARBA00022438"/>
    </source>
</evidence>
<organism evidence="10 11">
    <name type="scientific">Streptococcus danieliae</name>
    <dbReference type="NCBI Taxonomy" id="747656"/>
    <lineage>
        <taxon>Bacteria</taxon>
        <taxon>Bacillati</taxon>
        <taxon>Bacillota</taxon>
        <taxon>Bacilli</taxon>
        <taxon>Lactobacillales</taxon>
        <taxon>Streptococcaceae</taxon>
        <taxon>Streptococcus</taxon>
    </lineage>
</organism>
<keyword evidence="7" id="KW-0479">Metal-binding</keyword>
<dbReference type="GO" id="GO:0008237">
    <property type="term" value="F:metallopeptidase activity"/>
    <property type="evidence" value="ECO:0007669"/>
    <property type="project" value="UniProtKB-KW"/>
</dbReference>
<keyword evidence="8" id="KW-0378">Hydrolase</keyword>
<keyword evidence="6" id="KW-0645">Protease</keyword>
<sequence length="410" mass="45410">MENFENLLKKYAHLLIKRGLNVQKGQILLINAEVEQVAFTRLLVAEAYAQGAGHVMVQWTDQAIEKEELLHAEEKFLTEIPDYVIARMNYQIENRVSRLALRSIDPDGLAGVPGDRMAMVVKAASQALAPLREATQSNKVSWLVAAAAGQAWAEKVFPALAPEAALEALWDQIFKTCRVYEADPIQAWIDHEERLESKAAILNAEQFTALHYQAPGTDLVLGLPENHHWESAGSRNEAGDYFLANMPTEEVFSAPDYRRADGYVTSTKPLSYNGTIIEGIKVHFQDGQITQVEASRGQETLEKLVFENRGARSLGEVALVPHQSPISQSGIIFYNTLFDENASNHLAIGSAYAFSVEGGTEMTVEERQEAGLNQSDVHVDFMIGSGEMDIDGIRPDGSRVPIFRQGEWAI</sequence>
<dbReference type="PANTHER" id="PTHR34448:SF3">
    <property type="entry name" value="AMINOPEPTIDASE AMPS"/>
    <property type="match status" value="1"/>
</dbReference>
<evidence type="ECO:0000256" key="9">
    <source>
        <dbReference type="ARBA" id="ARBA00023049"/>
    </source>
</evidence>
<gene>
    <name evidence="10" type="ORF">E5983_04980</name>
</gene>
<protein>
    <submittedName>
        <fullName evidence="10">Aminopeptidase</fullName>
    </submittedName>
</protein>
<dbReference type="PANTHER" id="PTHR34448">
    <property type="entry name" value="AMINOPEPTIDASE"/>
    <property type="match status" value="1"/>
</dbReference>
<dbReference type="GO" id="GO:0046872">
    <property type="term" value="F:metal ion binding"/>
    <property type="evidence" value="ECO:0007669"/>
    <property type="project" value="UniProtKB-KW"/>
</dbReference>
<dbReference type="GO" id="GO:0004177">
    <property type="term" value="F:aminopeptidase activity"/>
    <property type="evidence" value="ECO:0007669"/>
    <property type="project" value="UniProtKB-KW"/>
</dbReference>
<accession>A0A7X3GA43</accession>
<keyword evidence="5 10" id="KW-0031">Aminopeptidase</keyword>
<evidence type="ECO:0000256" key="6">
    <source>
        <dbReference type="ARBA" id="ARBA00022670"/>
    </source>
</evidence>
<dbReference type="Pfam" id="PF02073">
    <property type="entry name" value="Peptidase_M29"/>
    <property type="match status" value="1"/>
</dbReference>